<proteinExistence type="predicted"/>
<comment type="caution">
    <text evidence="1">The sequence shown here is derived from an EMBL/GenBank/DDBJ whole genome shotgun (WGS) entry which is preliminary data.</text>
</comment>
<gene>
    <name evidence="1" type="ORF">XBKQ1_720001</name>
</gene>
<dbReference type="AlphaFoldDB" id="A0A077PPQ5"/>
<evidence type="ECO:0000313" key="1">
    <source>
        <dbReference type="EMBL" id="CDH21754.1"/>
    </source>
</evidence>
<keyword evidence="2" id="KW-1185">Reference proteome</keyword>
<protein>
    <submittedName>
        <fullName evidence="1">Uncharacterized protein</fullName>
    </submittedName>
</protein>
<sequence>MEKQITARLDQWLQALGAILGVTLQLTDSLFPRDTMIYINPDKKLSVYPIGSKFELYYKDGEIFKKNQKYTFGQKDPIVRIGQKDDLSFMNNMIFMTNGYSTGTVMIPLLSVFQYKKLPLGVLPPKTPTGNKISRYEIDIYVQDAGVIVIFYGRLYVGQPHECSNIIQTGKTCL</sequence>
<name>A0A077PPQ5_XENBV</name>
<evidence type="ECO:0000313" key="2">
    <source>
        <dbReference type="Proteomes" id="UP000028500"/>
    </source>
</evidence>
<dbReference type="HOGENOM" id="CLU_1539433_0_0_6"/>
<dbReference type="EMBL" id="CBSY010000264">
    <property type="protein sequence ID" value="CDH21754.1"/>
    <property type="molecule type" value="Genomic_DNA"/>
</dbReference>
<dbReference type="RefSeq" id="WP_038244566.1">
    <property type="nucleotide sequence ID" value="NZ_CAWLZI010000070.1"/>
</dbReference>
<dbReference type="Proteomes" id="UP000028500">
    <property type="component" value="Unassembled WGS sequence"/>
</dbReference>
<organism evidence="1 2">
    <name type="scientific">Xenorhabdus bovienii str. kraussei Quebec</name>
    <dbReference type="NCBI Taxonomy" id="1398203"/>
    <lineage>
        <taxon>Bacteria</taxon>
        <taxon>Pseudomonadati</taxon>
        <taxon>Pseudomonadota</taxon>
        <taxon>Gammaproteobacteria</taxon>
        <taxon>Enterobacterales</taxon>
        <taxon>Morganellaceae</taxon>
        <taxon>Xenorhabdus</taxon>
    </lineage>
</organism>
<reference evidence="1" key="1">
    <citation type="submission" date="2013-07" db="EMBL/GenBank/DDBJ databases">
        <title>Sub-species coevolution in mutualistic symbiosis.</title>
        <authorList>
            <person name="Murfin K."/>
            <person name="Klassen J."/>
            <person name="Lee M."/>
            <person name="Forst S."/>
            <person name="Stock P."/>
            <person name="Goodrich-Blair H."/>
        </authorList>
    </citation>
    <scope>NUCLEOTIDE SEQUENCE [LARGE SCALE GENOMIC DNA]</scope>
    <source>
        <strain evidence="1">Kraussei Quebec</strain>
    </source>
</reference>
<accession>A0A077PPQ5</accession>